<proteinExistence type="predicted"/>
<dbReference type="OrthoDB" id="12813at2759"/>
<protein>
    <submittedName>
        <fullName evidence="3">Uncharacterized protein</fullName>
    </submittedName>
</protein>
<feature type="transmembrane region" description="Helical" evidence="2">
    <location>
        <begin position="186"/>
        <end position="217"/>
    </location>
</feature>
<comment type="caution">
    <text evidence="3">The sequence shown here is derived from an EMBL/GenBank/DDBJ whole genome shotgun (WGS) entry which is preliminary data.</text>
</comment>
<feature type="transmembrane region" description="Helical" evidence="2">
    <location>
        <begin position="145"/>
        <end position="166"/>
    </location>
</feature>
<evidence type="ECO:0000256" key="1">
    <source>
        <dbReference type="SAM" id="MobiDB-lite"/>
    </source>
</evidence>
<feature type="compositionally biased region" description="Basic and acidic residues" evidence="1">
    <location>
        <begin position="17"/>
        <end position="29"/>
    </location>
</feature>
<name>A0A5J4YUI5_PORPP</name>
<accession>A0A5J4YUI5</accession>
<sequence length="751" mass="83975">MDNVYTGDRQQCQVPHCGDRSPTERETMSNRHAHRSPSLRTDIDDDDDYFASLQAKVLKNVATFRAEDYGEAPPPSAAQDNSSSSFGIPQRGRGRGGPQQDAEGEPGLTWSFRMSLAMQRLSVFLSLRAFYVLRWSRRSMAVLPILALGLNFIIGYLFCLLGSSGIKEGGDTLVWYFNGTASDALAIFIYVGGFALSLTAILFSLCIVAFQVASVTYSSRMLTGLTNRLATKIVLCIFLGTFAFSFAGILSTETAEHNPFVPSVAVNVLVLYVIATVLGLVYYLHYVVRSLRISKLMDDVAFETERAVARFHAPFETKADRKRRKWHWMGQRSKTDSPSSQDSSVTLPVVPKGAYKLHARRNGHLLGVSETGLVRMAQQWAFGIRILPRPGTYITKGTHIAWIWFYREESHVRISRALLSSLILSCVQFGKDRSTEDDVKFGLQQITDVALKALSPAVNDPNTAIEAIHRQQRLLSQIASLRCEPRVIRSTDASKRVLLAIPLPTFKTLFSSVILPLINYGVADVQVSRKLQFVLGNIGYVIHRQLELAVTESSRAELLSRVALVENHMKVLLKMARKVHEHHNYDAIEHAAEKSIAKLMMGKEDVSETQASTSLMDSSELNVWESEVDPAYCDAEDYAQAEGNGDGESFVDEVVDAFDIWSSSRELNHLFTFGDESRRHEILNKLRCQERYTLEAPEHVSDERNSLRAFIVQTIVAVSTKFGVRALLKHTLSRSTAARQHLTPHLCMDTF</sequence>
<dbReference type="EMBL" id="VRMN01000004">
    <property type="protein sequence ID" value="KAA8494364.1"/>
    <property type="molecule type" value="Genomic_DNA"/>
</dbReference>
<keyword evidence="4" id="KW-1185">Reference proteome</keyword>
<dbReference type="InterPro" id="IPR018723">
    <property type="entry name" value="DUF2254_membrane"/>
</dbReference>
<evidence type="ECO:0000313" key="4">
    <source>
        <dbReference type="Proteomes" id="UP000324585"/>
    </source>
</evidence>
<evidence type="ECO:0000256" key="2">
    <source>
        <dbReference type="SAM" id="Phobius"/>
    </source>
</evidence>
<feature type="region of interest" description="Disordered" evidence="1">
    <location>
        <begin position="69"/>
        <end position="104"/>
    </location>
</feature>
<dbReference type="Pfam" id="PF10011">
    <property type="entry name" value="DUF2254"/>
    <property type="match status" value="1"/>
</dbReference>
<dbReference type="AlphaFoldDB" id="A0A5J4YUI5"/>
<dbReference type="Proteomes" id="UP000324585">
    <property type="component" value="Unassembled WGS sequence"/>
</dbReference>
<keyword evidence="2" id="KW-0472">Membrane</keyword>
<gene>
    <name evidence="3" type="ORF">FVE85_2605</name>
</gene>
<feature type="region of interest" description="Disordered" evidence="1">
    <location>
        <begin position="1"/>
        <end position="45"/>
    </location>
</feature>
<feature type="region of interest" description="Disordered" evidence="1">
    <location>
        <begin position="326"/>
        <end position="345"/>
    </location>
</feature>
<reference evidence="4" key="1">
    <citation type="journal article" date="2019" name="Nat. Commun.">
        <title>Expansion of phycobilisome linker gene families in mesophilic red algae.</title>
        <authorList>
            <person name="Lee J."/>
            <person name="Kim D."/>
            <person name="Bhattacharya D."/>
            <person name="Yoon H.S."/>
        </authorList>
    </citation>
    <scope>NUCLEOTIDE SEQUENCE [LARGE SCALE GENOMIC DNA]</scope>
    <source>
        <strain evidence="4">CCMP 1328</strain>
    </source>
</reference>
<keyword evidence="2" id="KW-0812">Transmembrane</keyword>
<organism evidence="3 4">
    <name type="scientific">Porphyridium purpureum</name>
    <name type="common">Red alga</name>
    <name type="synonym">Porphyridium cruentum</name>
    <dbReference type="NCBI Taxonomy" id="35688"/>
    <lineage>
        <taxon>Eukaryota</taxon>
        <taxon>Rhodophyta</taxon>
        <taxon>Bangiophyceae</taxon>
        <taxon>Porphyridiales</taxon>
        <taxon>Porphyridiaceae</taxon>
        <taxon>Porphyridium</taxon>
    </lineage>
</organism>
<feature type="transmembrane region" description="Helical" evidence="2">
    <location>
        <begin position="269"/>
        <end position="288"/>
    </location>
</feature>
<feature type="compositionally biased region" description="Polar residues" evidence="1">
    <location>
        <begin position="78"/>
        <end position="87"/>
    </location>
</feature>
<keyword evidence="2" id="KW-1133">Transmembrane helix</keyword>
<evidence type="ECO:0000313" key="3">
    <source>
        <dbReference type="EMBL" id="KAA8494364.1"/>
    </source>
</evidence>
<feature type="transmembrane region" description="Helical" evidence="2">
    <location>
        <begin position="229"/>
        <end position="249"/>
    </location>
</feature>